<dbReference type="Pfam" id="PF06080">
    <property type="entry name" value="DUF938"/>
    <property type="match status" value="1"/>
</dbReference>
<dbReference type="SUPFAM" id="SSF53335">
    <property type="entry name" value="S-adenosyl-L-methionine-dependent methyltransferases"/>
    <property type="match status" value="1"/>
</dbReference>
<organism evidence="1">
    <name type="scientific">uncultured alpha proteobacterium EB080_L58F04</name>
    <dbReference type="NCBI Taxonomy" id="710798"/>
    <lineage>
        <taxon>Bacteria</taxon>
        <taxon>Pseudomonadati</taxon>
        <taxon>Pseudomonadota</taxon>
        <taxon>Alphaproteobacteria</taxon>
        <taxon>environmental samples</taxon>
    </lineage>
</organism>
<dbReference type="InterPro" id="IPR029063">
    <property type="entry name" value="SAM-dependent_MTases_sf"/>
</dbReference>
<name>E0Y1H9_9PROT</name>
<dbReference type="PANTHER" id="PTHR20974:SF0">
    <property type="entry name" value="UPF0585 PROTEIN CG18661"/>
    <property type="match status" value="1"/>
</dbReference>
<proteinExistence type="predicted"/>
<dbReference type="Gene3D" id="3.40.50.150">
    <property type="entry name" value="Vaccinia Virus protein VP39"/>
    <property type="match status" value="1"/>
</dbReference>
<dbReference type="CDD" id="cd02440">
    <property type="entry name" value="AdoMet_MTases"/>
    <property type="match status" value="1"/>
</dbReference>
<dbReference type="AlphaFoldDB" id="E0Y1H9"/>
<accession>E0Y1H9</accession>
<sequence>MPAILSLVKRFAPHRGWALEIASGTGQHIVALAAAVPELIWQPSDVDPSRLKSIKIWINEKKRDNVEPPILLDATETGWSKVNNQYDLIFVSNLLHLVSREEAEILITEISRALAPDGMAILYGPFKRQGELSSQGDIDFHQSIIEADPALGYKNDADILGQFAQRGLMHKQTENMPANNLSFVFQKN</sequence>
<reference evidence="1" key="1">
    <citation type="journal article" date="2011" name="Environ. Microbiol.">
        <title>Time-series analyses of Monterey Bay coastal microbial picoplankton using a 'genome proxy' microarray.</title>
        <authorList>
            <person name="Rich V.I."/>
            <person name="Pham V.D."/>
            <person name="Eppley J."/>
            <person name="Shi Y."/>
            <person name="DeLong E.F."/>
        </authorList>
    </citation>
    <scope>NUCLEOTIDE SEQUENCE</scope>
</reference>
<dbReference type="EMBL" id="GU474942">
    <property type="protein sequence ID" value="ADI20520.1"/>
    <property type="molecule type" value="Genomic_DNA"/>
</dbReference>
<dbReference type="InterPro" id="IPR010342">
    <property type="entry name" value="DUF938"/>
</dbReference>
<evidence type="ECO:0000313" key="1">
    <source>
        <dbReference type="EMBL" id="ADI20520.1"/>
    </source>
</evidence>
<protein>
    <recommendedName>
        <fullName evidence="2">SAM-dependent methyltransferases</fullName>
    </recommendedName>
</protein>
<evidence type="ECO:0008006" key="2">
    <source>
        <dbReference type="Google" id="ProtNLM"/>
    </source>
</evidence>
<dbReference type="PANTHER" id="PTHR20974">
    <property type="entry name" value="UPF0585 PROTEIN CG18661"/>
    <property type="match status" value="1"/>
</dbReference>